<reference evidence="1" key="2">
    <citation type="journal article" date="2015" name="Data Brief">
        <title>Shoot transcriptome of the giant reed, Arundo donax.</title>
        <authorList>
            <person name="Barrero R.A."/>
            <person name="Guerrero F.D."/>
            <person name="Moolhuijzen P."/>
            <person name="Goolsby J.A."/>
            <person name="Tidwell J."/>
            <person name="Bellgard S.E."/>
            <person name="Bellgard M.I."/>
        </authorList>
    </citation>
    <scope>NUCLEOTIDE SEQUENCE</scope>
    <source>
        <tissue evidence="1">Shoot tissue taken approximately 20 cm above the soil surface</tissue>
    </source>
</reference>
<sequence length="31" mass="3671">MASFTWSLLARHEIMVFHETMSLTFMPLNTK</sequence>
<name>A0A0A8Y0E8_ARUDO</name>
<evidence type="ECO:0000313" key="1">
    <source>
        <dbReference type="EMBL" id="JAD17492.1"/>
    </source>
</evidence>
<proteinExistence type="predicted"/>
<accession>A0A0A8Y0E8</accession>
<organism evidence="1">
    <name type="scientific">Arundo donax</name>
    <name type="common">Giant reed</name>
    <name type="synonym">Donax arundinaceus</name>
    <dbReference type="NCBI Taxonomy" id="35708"/>
    <lineage>
        <taxon>Eukaryota</taxon>
        <taxon>Viridiplantae</taxon>
        <taxon>Streptophyta</taxon>
        <taxon>Embryophyta</taxon>
        <taxon>Tracheophyta</taxon>
        <taxon>Spermatophyta</taxon>
        <taxon>Magnoliopsida</taxon>
        <taxon>Liliopsida</taxon>
        <taxon>Poales</taxon>
        <taxon>Poaceae</taxon>
        <taxon>PACMAD clade</taxon>
        <taxon>Arundinoideae</taxon>
        <taxon>Arundineae</taxon>
        <taxon>Arundo</taxon>
    </lineage>
</organism>
<dbReference type="AlphaFoldDB" id="A0A0A8Y0E8"/>
<dbReference type="EMBL" id="GBRH01280403">
    <property type="protein sequence ID" value="JAD17492.1"/>
    <property type="molecule type" value="Transcribed_RNA"/>
</dbReference>
<protein>
    <submittedName>
        <fullName evidence="1">Uncharacterized protein</fullName>
    </submittedName>
</protein>
<reference evidence="1" key="1">
    <citation type="submission" date="2014-09" db="EMBL/GenBank/DDBJ databases">
        <authorList>
            <person name="Magalhaes I.L.F."/>
            <person name="Oliveira U."/>
            <person name="Santos F.R."/>
            <person name="Vidigal T.H.D.A."/>
            <person name="Brescovit A.D."/>
            <person name="Santos A.J."/>
        </authorList>
    </citation>
    <scope>NUCLEOTIDE SEQUENCE</scope>
    <source>
        <tissue evidence="1">Shoot tissue taken approximately 20 cm above the soil surface</tissue>
    </source>
</reference>